<dbReference type="RefSeq" id="WP_165033012.1">
    <property type="nucleotide sequence ID" value="NZ_JAAKZF010000060.1"/>
</dbReference>
<gene>
    <name evidence="4" type="ORF">G6N73_26775</name>
</gene>
<organism evidence="4 5">
    <name type="scientific">Allomesorhizobium camelthorni</name>
    <dbReference type="NCBI Taxonomy" id="475069"/>
    <lineage>
        <taxon>Bacteria</taxon>
        <taxon>Pseudomonadati</taxon>
        <taxon>Pseudomonadota</taxon>
        <taxon>Alphaproteobacteria</taxon>
        <taxon>Hyphomicrobiales</taxon>
        <taxon>Phyllobacteriaceae</taxon>
        <taxon>Allomesorhizobium</taxon>
    </lineage>
</organism>
<dbReference type="InterPro" id="IPR032875">
    <property type="entry name" value="Succ_CoA_lig_flav_dom"/>
</dbReference>
<protein>
    <submittedName>
        <fullName evidence="4">Acetate--CoA ligase family protein</fullName>
    </submittedName>
</protein>
<evidence type="ECO:0000313" key="5">
    <source>
        <dbReference type="Proteomes" id="UP001642900"/>
    </source>
</evidence>
<dbReference type="Gene3D" id="3.30.470.20">
    <property type="entry name" value="ATP-grasp fold, B domain"/>
    <property type="match status" value="1"/>
</dbReference>
<dbReference type="PROSITE" id="PS50975">
    <property type="entry name" value="ATP_GRASP"/>
    <property type="match status" value="1"/>
</dbReference>
<evidence type="ECO:0000259" key="3">
    <source>
        <dbReference type="PROSITE" id="PS50975"/>
    </source>
</evidence>
<dbReference type="Proteomes" id="UP001642900">
    <property type="component" value="Unassembled WGS sequence"/>
</dbReference>
<dbReference type="GO" id="GO:0005524">
    <property type="term" value="F:ATP binding"/>
    <property type="evidence" value="ECO:0007669"/>
    <property type="project" value="UniProtKB-UniRule"/>
</dbReference>
<dbReference type="Pfam" id="PF13549">
    <property type="entry name" value="ATP-grasp_5"/>
    <property type="match status" value="1"/>
</dbReference>
<dbReference type="GO" id="GO:0046872">
    <property type="term" value="F:metal ion binding"/>
    <property type="evidence" value="ECO:0007669"/>
    <property type="project" value="InterPro"/>
</dbReference>
<evidence type="ECO:0000256" key="2">
    <source>
        <dbReference type="PROSITE-ProRule" id="PRU00409"/>
    </source>
</evidence>
<dbReference type="SUPFAM" id="SSF56059">
    <property type="entry name" value="Glutathione synthetase ATP-binding domain-like"/>
    <property type="match status" value="1"/>
</dbReference>
<dbReference type="InterPro" id="IPR016102">
    <property type="entry name" value="Succinyl-CoA_synth-like"/>
</dbReference>
<name>A0A6G4WIU6_9HYPH</name>
<keyword evidence="2" id="KW-0067">ATP-binding</keyword>
<dbReference type="Pfam" id="PF13380">
    <property type="entry name" value="CoA_binding_2"/>
    <property type="match status" value="1"/>
</dbReference>
<dbReference type="Gene3D" id="3.30.1490.20">
    <property type="entry name" value="ATP-grasp fold, A domain"/>
    <property type="match status" value="1"/>
</dbReference>
<keyword evidence="1" id="KW-0816">Tricarboxylic acid cycle</keyword>
<dbReference type="SUPFAM" id="SSF52210">
    <property type="entry name" value="Succinyl-CoA synthetase domains"/>
    <property type="match status" value="2"/>
</dbReference>
<dbReference type="PANTHER" id="PTHR42793:SF4">
    <property type="entry name" value="BLL6376 PROTEIN"/>
    <property type="match status" value="1"/>
</dbReference>
<accession>A0A6G4WIU6</accession>
<dbReference type="InterPro" id="IPR011761">
    <property type="entry name" value="ATP-grasp"/>
</dbReference>
<evidence type="ECO:0000256" key="1">
    <source>
        <dbReference type="ARBA" id="ARBA00022532"/>
    </source>
</evidence>
<dbReference type="Pfam" id="PF13607">
    <property type="entry name" value="Succ_CoA_lig"/>
    <property type="match status" value="1"/>
</dbReference>
<keyword evidence="4" id="KW-0436">Ligase</keyword>
<dbReference type="SMART" id="SM00881">
    <property type="entry name" value="CoA_binding"/>
    <property type="match status" value="1"/>
</dbReference>
<keyword evidence="2" id="KW-0547">Nucleotide-binding</keyword>
<feature type="domain" description="ATP-grasp" evidence="3">
    <location>
        <begin position="493"/>
        <end position="528"/>
    </location>
</feature>
<dbReference type="AlphaFoldDB" id="A0A6G4WIU6"/>
<sequence>MNSNIALENRRARLKRMLAPQSAVFIGGASLIPAIENCRARGFQGRIYVVNPRRSDLAGISCVPDIASLPDVPEVAFIAVPKENVVGVVGELSAIGVAGAICNSAGFSEMRGGEQSQRDLVAAAGEMPIIGPNCPGVANFADRSVFMMDHFGEHDQNGSVALISNGGSYLSDLGSSDRSLPVAYSVGLGNQAMITAADVLDVVLDDERIRAVNIYFESIRNSAALSAAALRAARKGIPVIAIKGGRTTAGQRATQSHTASLAGDDTVASALFRRLGFVQVGTHTEALETLKMLVHAPKVKGRRTAYATSSGTYAVLGSDIAEANGLDLQPPSAGAAKEIEKHLPPYVHAANPLDIVSSAEDEKRTLDIYRAFLSDDLDVAVNIMCYPPEGGWDPTTWDINTTVFAQAARERGLPAAFVNTMPEMLSRSVRERMIANGLAPLQGLEDGLRAVSNAIRSSELAEIVARKSDEEILLPLNSVNVTSSIALDEASAKAELANVGIPVPRSVVVKTSQSTSLEGLVFPVVVKALSADLSHKSELGAVVLRLGTPEEAWQAVRSIAARLKESAEKIAVSDYLVEEMVKDGVGELLVGIRRIDGIGLALTIGMGGTEAELLRDTATVLLPASRATIAETLRGLRLFQLIDGWRGRTKGDVEAAVDTIQKFAQFAISNGDCFVEAEINPLIVRPLGQGAVAVDAVMRLAR</sequence>
<dbReference type="SUPFAM" id="SSF51735">
    <property type="entry name" value="NAD(P)-binding Rossmann-fold domains"/>
    <property type="match status" value="1"/>
</dbReference>
<keyword evidence="5" id="KW-1185">Reference proteome</keyword>
<dbReference type="GO" id="GO:0006099">
    <property type="term" value="P:tricarboxylic acid cycle"/>
    <property type="evidence" value="ECO:0007669"/>
    <property type="project" value="UniProtKB-KW"/>
</dbReference>
<comment type="caution">
    <text evidence="4">The sequence shown here is derived from an EMBL/GenBank/DDBJ whole genome shotgun (WGS) entry which is preliminary data.</text>
</comment>
<dbReference type="InterPro" id="IPR003781">
    <property type="entry name" value="CoA-bd"/>
</dbReference>
<dbReference type="GO" id="GO:0016874">
    <property type="term" value="F:ligase activity"/>
    <property type="evidence" value="ECO:0007669"/>
    <property type="project" value="UniProtKB-KW"/>
</dbReference>
<dbReference type="EMBL" id="JAAKZF010000060">
    <property type="protein sequence ID" value="NGO54681.1"/>
    <property type="molecule type" value="Genomic_DNA"/>
</dbReference>
<dbReference type="Gene3D" id="3.40.50.261">
    <property type="entry name" value="Succinyl-CoA synthetase domains"/>
    <property type="match status" value="2"/>
</dbReference>
<dbReference type="InterPro" id="IPR036291">
    <property type="entry name" value="NAD(P)-bd_dom_sf"/>
</dbReference>
<proteinExistence type="predicted"/>
<dbReference type="Gene3D" id="3.40.50.720">
    <property type="entry name" value="NAD(P)-binding Rossmann-like Domain"/>
    <property type="match status" value="1"/>
</dbReference>
<dbReference type="PANTHER" id="PTHR42793">
    <property type="entry name" value="COA BINDING DOMAIN CONTAINING PROTEIN"/>
    <property type="match status" value="1"/>
</dbReference>
<reference evidence="4 5" key="1">
    <citation type="submission" date="2020-02" db="EMBL/GenBank/DDBJ databases">
        <title>Genome sequence of strain CCNWXJ40-4.</title>
        <authorList>
            <person name="Gao J."/>
            <person name="Sun J."/>
        </authorList>
    </citation>
    <scope>NUCLEOTIDE SEQUENCE [LARGE SCALE GENOMIC DNA]</scope>
    <source>
        <strain evidence="4 5">CCNWXJ 40-4</strain>
    </source>
</reference>
<evidence type="ECO:0000313" key="4">
    <source>
        <dbReference type="EMBL" id="NGO54681.1"/>
    </source>
</evidence>
<dbReference type="InterPro" id="IPR013815">
    <property type="entry name" value="ATP_grasp_subdomain_1"/>
</dbReference>